<reference evidence="2 3" key="1">
    <citation type="submission" date="2015-09" db="EMBL/GenBank/DDBJ databases">
        <title>Draft genome of the parasitic nematode Teladorsagia circumcincta isolate WARC Sus (inbred).</title>
        <authorList>
            <person name="Mitreva M."/>
        </authorList>
    </citation>
    <scope>NUCLEOTIDE SEQUENCE [LARGE SCALE GENOMIC DNA]</scope>
    <source>
        <strain evidence="2 3">S</strain>
    </source>
</reference>
<accession>A0A2G9UN33</accession>
<sequence>MAGKLLVHLCVILSVLGLLDAATQHRICSSYNGKWPPSAKYKMGGCYVLKLRGSVEKCVIYGGLIRMVEMPKEEGAKCMMSPRERTMHCLCPTASGLLSSDEYRNCKDSALMELMGIMKYLQMKAYNDKNISCTMRITAEERVTVAIKPPTTAVKLPSTFKPLRLSSTLSGYSNESQVIVTDSAKVQNAALLI</sequence>
<evidence type="ECO:0000313" key="2">
    <source>
        <dbReference type="EMBL" id="PIO71674.1"/>
    </source>
</evidence>
<keyword evidence="3" id="KW-1185">Reference proteome</keyword>
<proteinExistence type="predicted"/>
<organism evidence="2 3">
    <name type="scientific">Teladorsagia circumcincta</name>
    <name type="common">Brown stomach worm</name>
    <name type="synonym">Ostertagia circumcincta</name>
    <dbReference type="NCBI Taxonomy" id="45464"/>
    <lineage>
        <taxon>Eukaryota</taxon>
        <taxon>Metazoa</taxon>
        <taxon>Ecdysozoa</taxon>
        <taxon>Nematoda</taxon>
        <taxon>Chromadorea</taxon>
        <taxon>Rhabditida</taxon>
        <taxon>Rhabditina</taxon>
        <taxon>Rhabditomorpha</taxon>
        <taxon>Strongyloidea</taxon>
        <taxon>Trichostrongylidae</taxon>
        <taxon>Teladorsagia</taxon>
    </lineage>
</organism>
<dbReference type="EMBL" id="KZ345884">
    <property type="protein sequence ID" value="PIO71674.1"/>
    <property type="molecule type" value="Genomic_DNA"/>
</dbReference>
<gene>
    <name evidence="2" type="ORF">TELCIR_06419</name>
</gene>
<evidence type="ECO:0000313" key="3">
    <source>
        <dbReference type="Proteomes" id="UP000230423"/>
    </source>
</evidence>
<keyword evidence="1" id="KW-0732">Signal</keyword>
<evidence type="ECO:0000256" key="1">
    <source>
        <dbReference type="SAM" id="SignalP"/>
    </source>
</evidence>
<feature type="chain" id="PRO_5013802652" evidence="1">
    <location>
        <begin position="22"/>
        <end position="193"/>
    </location>
</feature>
<dbReference type="AlphaFoldDB" id="A0A2G9UN33"/>
<name>A0A2G9UN33_TELCI</name>
<feature type="signal peptide" evidence="1">
    <location>
        <begin position="1"/>
        <end position="21"/>
    </location>
</feature>
<protein>
    <submittedName>
        <fullName evidence="2">Uncharacterized protein</fullName>
    </submittedName>
</protein>
<dbReference type="Proteomes" id="UP000230423">
    <property type="component" value="Unassembled WGS sequence"/>
</dbReference>